<dbReference type="PANTHER" id="PTHR21087">
    <property type="entry name" value="SHIKIMATE KINASE"/>
    <property type="match status" value="1"/>
</dbReference>
<feature type="binding site" evidence="11">
    <location>
        <position position="81"/>
    </location>
    <ligand>
        <name>substrate</name>
    </ligand>
</feature>
<comment type="catalytic activity">
    <reaction evidence="10 11">
        <text>shikimate + ATP = 3-phosphoshikimate + ADP + H(+)</text>
        <dbReference type="Rhea" id="RHEA:13121"/>
        <dbReference type="ChEBI" id="CHEBI:15378"/>
        <dbReference type="ChEBI" id="CHEBI:30616"/>
        <dbReference type="ChEBI" id="CHEBI:36208"/>
        <dbReference type="ChEBI" id="CHEBI:145989"/>
        <dbReference type="ChEBI" id="CHEBI:456216"/>
        <dbReference type="EC" id="2.7.1.71"/>
    </reaction>
</comment>
<dbReference type="GO" id="GO:0000287">
    <property type="term" value="F:magnesium ion binding"/>
    <property type="evidence" value="ECO:0007669"/>
    <property type="project" value="UniProtKB-UniRule"/>
</dbReference>
<evidence type="ECO:0000256" key="5">
    <source>
        <dbReference type="ARBA" id="ARBA00022679"/>
    </source>
</evidence>
<evidence type="ECO:0000256" key="3">
    <source>
        <dbReference type="ARBA" id="ARBA00012154"/>
    </source>
</evidence>
<keyword evidence="4 11" id="KW-0028">Amino-acid biosynthesis</keyword>
<dbReference type="GO" id="GO:0004765">
    <property type="term" value="F:shikimate kinase activity"/>
    <property type="evidence" value="ECO:0007669"/>
    <property type="project" value="UniProtKB-UniRule"/>
</dbReference>
<dbReference type="InterPro" id="IPR023000">
    <property type="entry name" value="Shikimate_kinase_CS"/>
</dbReference>
<reference evidence="12 13" key="1">
    <citation type="submission" date="2015-02" db="EMBL/GenBank/DDBJ databases">
        <title>Draft genome sequences of ten Microbacterium spp. with emphasis on heavy metal contaminated environments.</title>
        <authorList>
            <person name="Corretto E."/>
        </authorList>
    </citation>
    <scope>NUCLEOTIDE SEQUENCE [LARGE SCALE GENOMIC DNA]</scope>
    <source>
        <strain evidence="12 13">DSM 18659</strain>
    </source>
</reference>
<evidence type="ECO:0000256" key="8">
    <source>
        <dbReference type="ARBA" id="ARBA00022840"/>
    </source>
</evidence>
<dbReference type="EMBL" id="JYIY01000077">
    <property type="protein sequence ID" value="KJL35740.1"/>
    <property type="molecule type" value="Genomic_DNA"/>
</dbReference>
<keyword evidence="11" id="KW-0963">Cytoplasm</keyword>
<name>A0A0F0LTX5_9MICO</name>
<evidence type="ECO:0000256" key="11">
    <source>
        <dbReference type="HAMAP-Rule" id="MF_00109"/>
    </source>
</evidence>
<comment type="caution">
    <text evidence="11">Lacks conserved residue(s) required for the propagation of feature annotation.</text>
</comment>
<evidence type="ECO:0000256" key="10">
    <source>
        <dbReference type="ARBA" id="ARBA00048567"/>
    </source>
</evidence>
<keyword evidence="5 11" id="KW-0808">Transferase</keyword>
<sequence length="176" mass="18925">MSGVAPSIVLVGPMGAGKTSVGRRVARALERPFLDTDKIITRDHGPIPAYFEAHGETAFRAIERTAVAEALTTGGVIALGGGAVLHEETRADLAAHHVVLLTVAPHIVASRIVGDDRPLLAGDDPIARWNRIYDERRALYERVADLTLDTSHGPLSDVVERIVAWDRARRTEGSPS</sequence>
<evidence type="ECO:0000313" key="13">
    <source>
        <dbReference type="Proteomes" id="UP000033451"/>
    </source>
</evidence>
<dbReference type="UniPathway" id="UPA00053">
    <property type="reaction ID" value="UER00088"/>
</dbReference>
<dbReference type="PATRIC" id="fig|400772.4.peg.2189"/>
<comment type="cofactor">
    <cofactor evidence="11">
        <name>Mg(2+)</name>
        <dbReference type="ChEBI" id="CHEBI:18420"/>
    </cofactor>
    <text evidence="11">Binds 1 Mg(2+) ion per subunit.</text>
</comment>
<dbReference type="RefSeq" id="WP_045248081.1">
    <property type="nucleotide sequence ID" value="NZ_DAIQHQ010000002.1"/>
</dbReference>
<evidence type="ECO:0000256" key="2">
    <source>
        <dbReference type="ARBA" id="ARBA00006997"/>
    </source>
</evidence>
<accession>A0A0F0LTX5</accession>
<dbReference type="GO" id="GO:0009073">
    <property type="term" value="P:aromatic amino acid family biosynthetic process"/>
    <property type="evidence" value="ECO:0007669"/>
    <property type="project" value="UniProtKB-KW"/>
</dbReference>
<evidence type="ECO:0000256" key="4">
    <source>
        <dbReference type="ARBA" id="ARBA00022605"/>
    </source>
</evidence>
<dbReference type="AlphaFoldDB" id="A0A0F0LTX5"/>
<comment type="caution">
    <text evidence="12">The sequence shown here is derived from an EMBL/GenBank/DDBJ whole genome shotgun (WGS) entry which is preliminary data.</text>
</comment>
<dbReference type="GO" id="GO:0008652">
    <property type="term" value="P:amino acid biosynthetic process"/>
    <property type="evidence" value="ECO:0007669"/>
    <property type="project" value="UniProtKB-KW"/>
</dbReference>
<feature type="binding site" evidence="11">
    <location>
        <position position="19"/>
    </location>
    <ligand>
        <name>Mg(2+)</name>
        <dbReference type="ChEBI" id="CHEBI:18420"/>
    </ligand>
</feature>
<dbReference type="InterPro" id="IPR031322">
    <property type="entry name" value="Shikimate/glucono_kinase"/>
</dbReference>
<organism evidence="12 13">
    <name type="scientific">Microbacterium ginsengisoli</name>
    <dbReference type="NCBI Taxonomy" id="400772"/>
    <lineage>
        <taxon>Bacteria</taxon>
        <taxon>Bacillati</taxon>
        <taxon>Actinomycetota</taxon>
        <taxon>Actinomycetes</taxon>
        <taxon>Micrococcales</taxon>
        <taxon>Microbacteriaceae</taxon>
        <taxon>Microbacterium</taxon>
    </lineage>
</organism>
<dbReference type="HAMAP" id="MF_00109">
    <property type="entry name" value="Shikimate_kinase"/>
    <property type="match status" value="1"/>
</dbReference>
<feature type="binding site" evidence="11">
    <location>
        <position position="136"/>
    </location>
    <ligand>
        <name>substrate</name>
    </ligand>
</feature>
<feature type="binding site" evidence="11">
    <location>
        <begin position="15"/>
        <end position="20"/>
    </location>
    <ligand>
        <name>ATP</name>
        <dbReference type="ChEBI" id="CHEBI:30616"/>
    </ligand>
</feature>
<dbReference type="GO" id="GO:0005524">
    <property type="term" value="F:ATP binding"/>
    <property type="evidence" value="ECO:0007669"/>
    <property type="project" value="UniProtKB-UniRule"/>
</dbReference>
<dbReference type="CDD" id="cd00464">
    <property type="entry name" value="SK"/>
    <property type="match status" value="1"/>
</dbReference>
<dbReference type="InterPro" id="IPR027417">
    <property type="entry name" value="P-loop_NTPase"/>
</dbReference>
<dbReference type="STRING" id="400772.RR49_02173"/>
<dbReference type="PANTHER" id="PTHR21087:SF16">
    <property type="entry name" value="SHIKIMATE KINASE 1, CHLOROPLASTIC"/>
    <property type="match status" value="1"/>
</dbReference>
<dbReference type="Pfam" id="PF01202">
    <property type="entry name" value="SKI"/>
    <property type="match status" value="1"/>
</dbReference>
<keyword evidence="13" id="KW-1185">Reference proteome</keyword>
<comment type="pathway">
    <text evidence="1 11">Metabolic intermediate biosynthesis; chorismate biosynthesis; chorismate from D-erythrose 4-phosphate and phosphoenolpyruvate: step 5/7.</text>
</comment>
<evidence type="ECO:0000313" key="12">
    <source>
        <dbReference type="EMBL" id="KJL35740.1"/>
    </source>
</evidence>
<evidence type="ECO:0000256" key="6">
    <source>
        <dbReference type="ARBA" id="ARBA00022741"/>
    </source>
</evidence>
<evidence type="ECO:0000256" key="7">
    <source>
        <dbReference type="ARBA" id="ARBA00022777"/>
    </source>
</evidence>
<feature type="binding site" evidence="11">
    <location>
        <position position="117"/>
    </location>
    <ligand>
        <name>ATP</name>
        <dbReference type="ChEBI" id="CHEBI:30616"/>
    </ligand>
</feature>
<keyword evidence="6 11" id="KW-0547">Nucleotide-binding</keyword>
<dbReference type="GO" id="GO:0009423">
    <property type="term" value="P:chorismate biosynthetic process"/>
    <property type="evidence" value="ECO:0007669"/>
    <property type="project" value="UniProtKB-UniRule"/>
</dbReference>
<evidence type="ECO:0000256" key="1">
    <source>
        <dbReference type="ARBA" id="ARBA00004842"/>
    </source>
</evidence>
<dbReference type="EC" id="2.7.1.71" evidence="3 11"/>
<dbReference type="InterPro" id="IPR000623">
    <property type="entry name" value="Shikimate_kinase/TSH1"/>
</dbReference>
<comment type="function">
    <text evidence="11">Catalyzes the specific phosphorylation of the 3-hydroxyl group of shikimic acid using ATP as a cosubstrate.</text>
</comment>
<dbReference type="PROSITE" id="PS01128">
    <property type="entry name" value="SHIKIMATE_KINASE"/>
    <property type="match status" value="1"/>
</dbReference>
<feature type="binding site" evidence="11">
    <location>
        <position position="37"/>
    </location>
    <ligand>
        <name>substrate</name>
    </ligand>
</feature>
<keyword evidence="8 11" id="KW-0067">ATP-binding</keyword>
<comment type="subunit">
    <text evidence="11">Monomer.</text>
</comment>
<dbReference type="PRINTS" id="PR01100">
    <property type="entry name" value="SHIKIMTKNASE"/>
</dbReference>
<keyword evidence="9 11" id="KW-0057">Aromatic amino acid biosynthesis</keyword>
<dbReference type="SUPFAM" id="SSF52540">
    <property type="entry name" value="P-loop containing nucleoside triphosphate hydrolases"/>
    <property type="match status" value="1"/>
</dbReference>
<proteinExistence type="inferred from homology"/>
<protein>
    <recommendedName>
        <fullName evidence="3 11">Shikimate kinase</fullName>
        <shortName evidence="11">SK</shortName>
        <ecNumber evidence="3 11">2.7.1.71</ecNumber>
    </recommendedName>
</protein>
<dbReference type="GO" id="GO:0005829">
    <property type="term" value="C:cytosol"/>
    <property type="evidence" value="ECO:0007669"/>
    <property type="project" value="TreeGrafter"/>
</dbReference>
<keyword evidence="7 11" id="KW-0418">Kinase</keyword>
<dbReference type="Proteomes" id="UP000033451">
    <property type="component" value="Unassembled WGS sequence"/>
</dbReference>
<evidence type="ECO:0000256" key="9">
    <source>
        <dbReference type="ARBA" id="ARBA00023141"/>
    </source>
</evidence>
<keyword evidence="11" id="KW-0479">Metal-binding</keyword>
<dbReference type="Gene3D" id="3.40.50.300">
    <property type="entry name" value="P-loop containing nucleotide triphosphate hydrolases"/>
    <property type="match status" value="1"/>
</dbReference>
<gene>
    <name evidence="11 12" type="primary">aroK</name>
    <name evidence="12" type="ORF">RR49_02173</name>
</gene>
<dbReference type="OrthoDB" id="9800332at2"/>
<keyword evidence="11" id="KW-0460">Magnesium</keyword>
<comment type="subcellular location">
    <subcellularLocation>
        <location evidence="11">Cytoplasm</location>
    </subcellularLocation>
</comment>
<comment type="similarity">
    <text evidence="2 11">Belongs to the shikimate kinase family.</text>
</comment>
<feature type="binding site" evidence="11">
    <location>
        <position position="60"/>
    </location>
    <ligand>
        <name>substrate</name>
    </ligand>
</feature>